<evidence type="ECO:0000313" key="2">
    <source>
        <dbReference type="Proteomes" id="UP000317648"/>
    </source>
</evidence>
<dbReference type="AlphaFoldDB" id="A0A518E0A9"/>
<proteinExistence type="predicted"/>
<organism evidence="1 2">
    <name type="scientific">Lignipirellula cremea</name>
    <dbReference type="NCBI Taxonomy" id="2528010"/>
    <lineage>
        <taxon>Bacteria</taxon>
        <taxon>Pseudomonadati</taxon>
        <taxon>Planctomycetota</taxon>
        <taxon>Planctomycetia</taxon>
        <taxon>Pirellulales</taxon>
        <taxon>Pirellulaceae</taxon>
        <taxon>Lignipirellula</taxon>
    </lineage>
</organism>
<protein>
    <recommendedName>
        <fullName evidence="3">BppU N-terminal domain-containing protein</fullName>
    </recommendedName>
</protein>
<evidence type="ECO:0008006" key="3">
    <source>
        <dbReference type="Google" id="ProtNLM"/>
    </source>
</evidence>
<gene>
    <name evidence="1" type="ORF">Pla8534_53700</name>
</gene>
<dbReference type="EMBL" id="CP036433">
    <property type="protein sequence ID" value="QDU97522.1"/>
    <property type="molecule type" value="Genomic_DNA"/>
</dbReference>
<dbReference type="KEGG" id="lcre:Pla8534_53700"/>
<keyword evidence="2" id="KW-1185">Reference proteome</keyword>
<evidence type="ECO:0000313" key="1">
    <source>
        <dbReference type="EMBL" id="QDU97522.1"/>
    </source>
</evidence>
<dbReference type="Proteomes" id="UP000317648">
    <property type="component" value="Chromosome"/>
</dbReference>
<sequence length="125" mass="13236">MPKARIFPFLAMKDCGWTALARVQNPDGANITQATVASIACRVTGADGTATHTADLTVSAAVSDALLGNSLNLDARWTEDDIGFNFAWETPAAAFPAAGYYRVEFTFVPTTGEPYKLVYEGAALG</sequence>
<dbReference type="RefSeq" id="WP_145056290.1">
    <property type="nucleotide sequence ID" value="NZ_CP036433.1"/>
</dbReference>
<name>A0A518E0A9_9BACT</name>
<accession>A0A518E0A9</accession>
<reference evidence="1 2" key="1">
    <citation type="submission" date="2019-02" db="EMBL/GenBank/DDBJ databases">
        <title>Deep-cultivation of Planctomycetes and their phenomic and genomic characterization uncovers novel biology.</title>
        <authorList>
            <person name="Wiegand S."/>
            <person name="Jogler M."/>
            <person name="Boedeker C."/>
            <person name="Pinto D."/>
            <person name="Vollmers J."/>
            <person name="Rivas-Marin E."/>
            <person name="Kohn T."/>
            <person name="Peeters S.H."/>
            <person name="Heuer A."/>
            <person name="Rast P."/>
            <person name="Oberbeckmann S."/>
            <person name="Bunk B."/>
            <person name="Jeske O."/>
            <person name="Meyerdierks A."/>
            <person name="Storesund J.E."/>
            <person name="Kallscheuer N."/>
            <person name="Luecker S."/>
            <person name="Lage O.M."/>
            <person name="Pohl T."/>
            <person name="Merkel B.J."/>
            <person name="Hornburger P."/>
            <person name="Mueller R.-W."/>
            <person name="Bruemmer F."/>
            <person name="Labrenz M."/>
            <person name="Spormann A.M."/>
            <person name="Op den Camp H."/>
            <person name="Overmann J."/>
            <person name="Amann R."/>
            <person name="Jetten M.S.M."/>
            <person name="Mascher T."/>
            <person name="Medema M.H."/>
            <person name="Devos D.P."/>
            <person name="Kaster A.-K."/>
            <person name="Ovreas L."/>
            <person name="Rohde M."/>
            <person name="Galperin M.Y."/>
            <person name="Jogler C."/>
        </authorList>
    </citation>
    <scope>NUCLEOTIDE SEQUENCE [LARGE SCALE GENOMIC DNA]</scope>
    <source>
        <strain evidence="1 2">Pla85_3_4</strain>
    </source>
</reference>